<feature type="signal peptide" evidence="2">
    <location>
        <begin position="1"/>
        <end position="23"/>
    </location>
</feature>
<feature type="compositionally biased region" description="Basic and acidic residues" evidence="1">
    <location>
        <begin position="330"/>
        <end position="341"/>
    </location>
</feature>
<feature type="domain" description="OmpA-like" evidence="3">
    <location>
        <begin position="403"/>
        <end position="477"/>
    </location>
</feature>
<gene>
    <name evidence="4" type="ORF">LX80_01297</name>
</gene>
<evidence type="ECO:0000256" key="2">
    <source>
        <dbReference type="SAM" id="SignalP"/>
    </source>
</evidence>
<evidence type="ECO:0000259" key="3">
    <source>
        <dbReference type="Pfam" id="PF00691"/>
    </source>
</evidence>
<proteinExistence type="predicted"/>
<keyword evidence="5" id="KW-1185">Reference proteome</keyword>
<protein>
    <submittedName>
        <fullName evidence="4">OmpA family protein</fullName>
    </submittedName>
</protein>
<evidence type="ECO:0000313" key="4">
    <source>
        <dbReference type="EMBL" id="PZX63646.1"/>
    </source>
</evidence>
<dbReference type="Gene3D" id="3.30.1330.60">
    <property type="entry name" value="OmpA-like domain"/>
    <property type="match status" value="1"/>
</dbReference>
<dbReference type="Proteomes" id="UP000249720">
    <property type="component" value="Unassembled WGS sequence"/>
</dbReference>
<dbReference type="GO" id="GO:0005509">
    <property type="term" value="F:calcium ion binding"/>
    <property type="evidence" value="ECO:0007669"/>
    <property type="project" value="InterPro"/>
</dbReference>
<comment type="caution">
    <text evidence="4">The sequence shown here is derived from an EMBL/GenBank/DDBJ whole genome shotgun (WGS) entry which is preliminary data.</text>
</comment>
<feature type="region of interest" description="Disordered" evidence="1">
    <location>
        <begin position="478"/>
        <end position="504"/>
    </location>
</feature>
<feature type="region of interest" description="Disordered" evidence="1">
    <location>
        <begin position="315"/>
        <end position="341"/>
    </location>
</feature>
<dbReference type="SUPFAM" id="SSF103647">
    <property type="entry name" value="TSP type-3 repeat"/>
    <property type="match status" value="1"/>
</dbReference>
<evidence type="ECO:0000256" key="1">
    <source>
        <dbReference type="SAM" id="MobiDB-lite"/>
    </source>
</evidence>
<accession>A0A2W7RXV1</accession>
<feature type="chain" id="PRO_5015887400" evidence="2">
    <location>
        <begin position="24"/>
        <end position="504"/>
    </location>
</feature>
<dbReference type="InterPro" id="IPR006665">
    <property type="entry name" value="OmpA-like"/>
</dbReference>
<evidence type="ECO:0000313" key="5">
    <source>
        <dbReference type="Proteomes" id="UP000249720"/>
    </source>
</evidence>
<name>A0A2W7RXV1_9BACT</name>
<dbReference type="RefSeq" id="WP_111294433.1">
    <property type="nucleotide sequence ID" value="NZ_QKZV01000003.1"/>
</dbReference>
<reference evidence="4 5" key="1">
    <citation type="submission" date="2018-06" db="EMBL/GenBank/DDBJ databases">
        <title>Genomic Encyclopedia of Archaeal and Bacterial Type Strains, Phase II (KMG-II): from individual species to whole genera.</title>
        <authorList>
            <person name="Goeker M."/>
        </authorList>
    </citation>
    <scope>NUCLEOTIDE SEQUENCE [LARGE SCALE GENOMIC DNA]</scope>
    <source>
        <strain evidence="4 5">DSM 23241</strain>
    </source>
</reference>
<organism evidence="4 5">
    <name type="scientific">Hydrotalea sandarakina</name>
    <dbReference type="NCBI Taxonomy" id="1004304"/>
    <lineage>
        <taxon>Bacteria</taxon>
        <taxon>Pseudomonadati</taxon>
        <taxon>Bacteroidota</taxon>
        <taxon>Chitinophagia</taxon>
        <taxon>Chitinophagales</taxon>
        <taxon>Chitinophagaceae</taxon>
        <taxon>Hydrotalea</taxon>
    </lineage>
</organism>
<sequence length="504" mass="55210">MASKKYISLFAAMFVLFQSIGFAQTSTDWGWDWKDSSKIPTKRIPQYNEFLNNQYPYPAKPRDQWELGLSAGSSFILGDRAILTGGYNGGIVGGISLRKSLSHVFSLRGAYNGSIVSIPSNASGFVWAKNYTHMGSIDAIASLNSMSHYRGNPKWDIYVFGGYSLIYTRVMTNQGGSLHNLYYPQTNLIGTSNFPNDVPAVNGRHTWALMHGLSYGAGISYKISNRVNIGIEQRFTVPMFGNDYLDGNKLGNSGDQYSFSTAHLNINLGKTAKRVQPLWWINPYNYEYNELNSPKHMKMPKVVLPDADGDGVTDQFDLEPNTPAGAPVDSHGRAKDTDGDGVPDYRDKEILTPQSCFPVNADGVGTCPEPACCKELRDMIANMQKAPVCNINSLPSVQFKKGSKLSKEAMQLLDAAAASIKANPDCKVKVIGHPAASKAAQQMAWERVNAVIKYLVDKQGISESRFIFSYDGGSGDANTIDLQGTTEDGPNTVPAPHPNLRSRN</sequence>
<dbReference type="AlphaFoldDB" id="A0A2W7RXV1"/>
<dbReference type="SUPFAM" id="SSF103088">
    <property type="entry name" value="OmpA-like"/>
    <property type="match status" value="1"/>
</dbReference>
<feature type="compositionally biased region" description="Polar residues" evidence="1">
    <location>
        <begin position="478"/>
        <end position="489"/>
    </location>
</feature>
<dbReference type="OrthoDB" id="1522982at2"/>
<dbReference type="EMBL" id="QKZV01000003">
    <property type="protein sequence ID" value="PZX63646.1"/>
    <property type="molecule type" value="Genomic_DNA"/>
</dbReference>
<dbReference type="InterPro" id="IPR036737">
    <property type="entry name" value="OmpA-like_sf"/>
</dbReference>
<keyword evidence="2" id="KW-0732">Signal</keyword>
<dbReference type="Pfam" id="PF00691">
    <property type="entry name" value="OmpA"/>
    <property type="match status" value="1"/>
</dbReference>
<dbReference type="InterPro" id="IPR028974">
    <property type="entry name" value="TSP_type-3_rpt"/>
</dbReference>